<proteinExistence type="predicted"/>
<keyword evidence="3" id="KW-1185">Reference proteome</keyword>
<dbReference type="PANTHER" id="PTHR47027:SF20">
    <property type="entry name" value="REVERSE TRANSCRIPTASE-LIKE PROTEIN WITH RNA-DIRECTED DNA POLYMERASE DOMAIN"/>
    <property type="match status" value="1"/>
</dbReference>
<accession>A0ABQ8SXF8</accession>
<dbReference type="PANTHER" id="PTHR47027">
    <property type="entry name" value="REVERSE TRANSCRIPTASE DOMAIN-CONTAINING PROTEIN"/>
    <property type="match status" value="1"/>
</dbReference>
<dbReference type="SUPFAM" id="SSF56672">
    <property type="entry name" value="DNA/RNA polymerases"/>
    <property type="match status" value="1"/>
</dbReference>
<dbReference type="InterPro" id="IPR000477">
    <property type="entry name" value="RT_dom"/>
</dbReference>
<evidence type="ECO:0000313" key="3">
    <source>
        <dbReference type="Proteomes" id="UP001148838"/>
    </source>
</evidence>
<gene>
    <name evidence="2" type="ORF">ANN_14848</name>
</gene>
<protein>
    <recommendedName>
        <fullName evidence="1">Reverse transcriptase domain-containing protein</fullName>
    </recommendedName>
</protein>
<comment type="caution">
    <text evidence="2">The sequence shown here is derived from an EMBL/GenBank/DDBJ whole genome shotgun (WGS) entry which is preliminary data.</text>
</comment>
<dbReference type="InterPro" id="IPR043502">
    <property type="entry name" value="DNA/RNA_pol_sf"/>
</dbReference>
<dbReference type="PROSITE" id="PS50878">
    <property type="entry name" value="RT_POL"/>
    <property type="match status" value="1"/>
</dbReference>
<dbReference type="Proteomes" id="UP001148838">
    <property type="component" value="Unassembled WGS sequence"/>
</dbReference>
<feature type="domain" description="Reverse transcriptase" evidence="1">
    <location>
        <begin position="1"/>
        <end position="115"/>
    </location>
</feature>
<evidence type="ECO:0000313" key="2">
    <source>
        <dbReference type="EMBL" id="KAJ4438894.1"/>
    </source>
</evidence>
<name>A0ABQ8SXF8_PERAM</name>
<reference evidence="2 3" key="1">
    <citation type="journal article" date="2022" name="Allergy">
        <title>Genome assembly and annotation of Periplaneta americana reveal a comprehensive cockroach allergen profile.</title>
        <authorList>
            <person name="Wang L."/>
            <person name="Xiong Q."/>
            <person name="Saelim N."/>
            <person name="Wang L."/>
            <person name="Nong W."/>
            <person name="Wan A.T."/>
            <person name="Shi M."/>
            <person name="Liu X."/>
            <person name="Cao Q."/>
            <person name="Hui J.H.L."/>
            <person name="Sookrung N."/>
            <person name="Leung T.F."/>
            <person name="Tungtrongchitr A."/>
            <person name="Tsui S.K.W."/>
        </authorList>
    </citation>
    <scope>NUCLEOTIDE SEQUENCE [LARGE SCALE GENOMIC DNA]</scope>
    <source>
        <strain evidence="2">PWHHKU_190912</strain>
    </source>
</reference>
<sequence length="203" mass="23488">MSSPTLFNIYLEDLVKNCFQNMGGVIVGGRRIKYITFADDMALLTEEEMILRDMLQQLNDSCEQYGMKINANKTKSMVIERKLKKVQRSAQITAKNTEKGSSRRERNKKADGICLRELHICREAAGASISGLRLDRGSRASSDRWRLGESWNRRGMSLWLRMQQIQPSELWTDAIDLKTLQRSITGRRCCSRGLRHTWMLWLN</sequence>
<evidence type="ECO:0000259" key="1">
    <source>
        <dbReference type="PROSITE" id="PS50878"/>
    </source>
</evidence>
<dbReference type="Pfam" id="PF00078">
    <property type="entry name" value="RVT_1"/>
    <property type="match status" value="1"/>
</dbReference>
<dbReference type="EMBL" id="JAJSOF020000019">
    <property type="protein sequence ID" value="KAJ4438894.1"/>
    <property type="molecule type" value="Genomic_DNA"/>
</dbReference>
<organism evidence="2 3">
    <name type="scientific">Periplaneta americana</name>
    <name type="common">American cockroach</name>
    <name type="synonym">Blatta americana</name>
    <dbReference type="NCBI Taxonomy" id="6978"/>
    <lineage>
        <taxon>Eukaryota</taxon>
        <taxon>Metazoa</taxon>
        <taxon>Ecdysozoa</taxon>
        <taxon>Arthropoda</taxon>
        <taxon>Hexapoda</taxon>
        <taxon>Insecta</taxon>
        <taxon>Pterygota</taxon>
        <taxon>Neoptera</taxon>
        <taxon>Polyneoptera</taxon>
        <taxon>Dictyoptera</taxon>
        <taxon>Blattodea</taxon>
        <taxon>Blattoidea</taxon>
        <taxon>Blattidae</taxon>
        <taxon>Blattinae</taxon>
        <taxon>Periplaneta</taxon>
    </lineage>
</organism>